<feature type="compositionally biased region" description="Low complexity" evidence="1">
    <location>
        <begin position="108"/>
        <end position="138"/>
    </location>
</feature>
<keyword evidence="3" id="KW-1185">Reference proteome</keyword>
<feature type="region of interest" description="Disordered" evidence="1">
    <location>
        <begin position="1"/>
        <end position="43"/>
    </location>
</feature>
<proteinExistence type="predicted"/>
<feature type="compositionally biased region" description="Polar residues" evidence="1">
    <location>
        <begin position="302"/>
        <end position="320"/>
    </location>
</feature>
<feature type="region of interest" description="Disordered" evidence="1">
    <location>
        <begin position="174"/>
        <end position="349"/>
    </location>
</feature>
<feature type="compositionally biased region" description="Pro residues" evidence="1">
    <location>
        <begin position="289"/>
        <end position="298"/>
    </location>
</feature>
<feature type="region of interest" description="Disordered" evidence="1">
    <location>
        <begin position="82"/>
        <end position="156"/>
    </location>
</feature>
<evidence type="ECO:0000313" key="3">
    <source>
        <dbReference type="Proteomes" id="UP000054007"/>
    </source>
</evidence>
<dbReference type="AlphaFoldDB" id="A0A0D7B3R3"/>
<dbReference type="STRING" id="1314674.A0A0D7B3R3"/>
<evidence type="ECO:0000313" key="2">
    <source>
        <dbReference type="EMBL" id="KIY64840.1"/>
    </source>
</evidence>
<sequence>MATPTSSATSPSPPMAYIPHVSGPSQATPGVPGQLSEGTDHKKSVQKLVARAELSNFTHALRKRLNIASGKNPALARYATSREPDLGSSVPGSATTFSRIVAPRRKPGAASSAGSFSGAASPLRRSGTGSSSFYSSSGDLGAPARPTPVGGQTLFTSILAPPPQQQARTILNAHDPPLAPSARPAYTPHNAPGPVRTAVERPHSKTTQSPGSSRNKKGKGRASKAGDGGDEDMQAAQALTSLLMNHRQPGNAPSPRSSFDGSEAGSSNAYPRYPPQSSTRSLPVTAAQPLPPRSPLPGPSQHRPTTPGSHVATPQQSNSPRPAPTDNEAADLMLFLATSPSPARKGNNNSLDEAAFRALGGNNVASRAKGRVLFPASSSESSTPMNSGGRNRALARNQDSSFTSSISSIGSDMGGPRDSESEEDPSSQPLTDAQLLPPPPLPQPPAASSTVPASPSGLRQSYEAADTSSRAGYDFNDFINASPSPSRAPHALPGQNKGNPGLRADVGRKLFEAEQMARMGVSKRPEERGLGAGIDLLKS</sequence>
<organism evidence="2 3">
    <name type="scientific">Cylindrobasidium torrendii FP15055 ss-10</name>
    <dbReference type="NCBI Taxonomy" id="1314674"/>
    <lineage>
        <taxon>Eukaryota</taxon>
        <taxon>Fungi</taxon>
        <taxon>Dikarya</taxon>
        <taxon>Basidiomycota</taxon>
        <taxon>Agaricomycotina</taxon>
        <taxon>Agaricomycetes</taxon>
        <taxon>Agaricomycetidae</taxon>
        <taxon>Agaricales</taxon>
        <taxon>Marasmiineae</taxon>
        <taxon>Physalacriaceae</taxon>
        <taxon>Cylindrobasidium</taxon>
    </lineage>
</organism>
<evidence type="ECO:0000256" key="1">
    <source>
        <dbReference type="SAM" id="MobiDB-lite"/>
    </source>
</evidence>
<feature type="compositionally biased region" description="Low complexity" evidence="1">
    <location>
        <begin position="400"/>
        <end position="411"/>
    </location>
</feature>
<feature type="compositionally biased region" description="Polar residues" evidence="1">
    <location>
        <begin position="376"/>
        <end position="389"/>
    </location>
</feature>
<feature type="compositionally biased region" description="Low complexity" evidence="1">
    <location>
        <begin position="426"/>
        <end position="435"/>
    </location>
</feature>
<feature type="compositionally biased region" description="Polar residues" evidence="1">
    <location>
        <begin position="338"/>
        <end position="349"/>
    </location>
</feature>
<gene>
    <name evidence="2" type="ORF">CYLTODRAFT_456838</name>
</gene>
<feature type="compositionally biased region" description="Pro residues" evidence="1">
    <location>
        <begin position="436"/>
        <end position="445"/>
    </location>
</feature>
<feature type="region of interest" description="Disordered" evidence="1">
    <location>
        <begin position="374"/>
        <end position="539"/>
    </location>
</feature>
<feature type="compositionally biased region" description="Low complexity" evidence="1">
    <location>
        <begin position="1"/>
        <end position="10"/>
    </location>
</feature>
<dbReference type="EMBL" id="KN880616">
    <property type="protein sequence ID" value="KIY64840.1"/>
    <property type="molecule type" value="Genomic_DNA"/>
</dbReference>
<dbReference type="OrthoDB" id="2163387at2759"/>
<accession>A0A0D7B3R3</accession>
<reference evidence="2 3" key="1">
    <citation type="journal article" date="2015" name="Fungal Genet. Biol.">
        <title>Evolution of novel wood decay mechanisms in Agaricales revealed by the genome sequences of Fistulina hepatica and Cylindrobasidium torrendii.</title>
        <authorList>
            <person name="Floudas D."/>
            <person name="Held B.W."/>
            <person name="Riley R."/>
            <person name="Nagy L.G."/>
            <person name="Koehler G."/>
            <person name="Ransdell A.S."/>
            <person name="Younus H."/>
            <person name="Chow J."/>
            <person name="Chiniquy J."/>
            <person name="Lipzen A."/>
            <person name="Tritt A."/>
            <person name="Sun H."/>
            <person name="Haridas S."/>
            <person name="LaButti K."/>
            <person name="Ohm R.A."/>
            <person name="Kues U."/>
            <person name="Blanchette R.A."/>
            <person name="Grigoriev I.V."/>
            <person name="Minto R.E."/>
            <person name="Hibbett D.S."/>
        </authorList>
    </citation>
    <scope>NUCLEOTIDE SEQUENCE [LARGE SCALE GENOMIC DNA]</scope>
    <source>
        <strain evidence="2 3">FP15055 ss-10</strain>
    </source>
</reference>
<protein>
    <submittedName>
        <fullName evidence="2">Uncharacterized protein</fullName>
    </submittedName>
</protein>
<name>A0A0D7B3R3_9AGAR</name>
<feature type="compositionally biased region" description="Polar residues" evidence="1">
    <location>
        <begin position="254"/>
        <end position="282"/>
    </location>
</feature>
<dbReference type="Proteomes" id="UP000054007">
    <property type="component" value="Unassembled WGS sequence"/>
</dbReference>
<feature type="compositionally biased region" description="Low complexity" evidence="1">
    <location>
        <begin position="446"/>
        <end position="456"/>
    </location>
</feature>